<dbReference type="CDD" id="cd17393">
    <property type="entry name" value="MFS_MosC_like"/>
    <property type="match status" value="1"/>
</dbReference>
<comment type="subcellular location">
    <subcellularLocation>
        <location evidence="1">Membrane</location>
        <topology evidence="1">Multi-pass membrane protein</topology>
    </subcellularLocation>
</comment>
<dbReference type="PANTHER" id="PTHR23514:SF13">
    <property type="entry name" value="INNER MEMBRANE PROTEIN YBJJ"/>
    <property type="match status" value="1"/>
</dbReference>
<dbReference type="GO" id="GO:0016020">
    <property type="term" value="C:membrane"/>
    <property type="evidence" value="ECO:0007669"/>
    <property type="project" value="UniProtKB-SubCell"/>
</dbReference>
<feature type="transmembrane region" description="Helical" evidence="5">
    <location>
        <begin position="299"/>
        <end position="322"/>
    </location>
</feature>
<keyword evidence="4 5" id="KW-0472">Membrane</keyword>
<feature type="transmembrane region" description="Helical" evidence="5">
    <location>
        <begin position="275"/>
        <end position="293"/>
    </location>
</feature>
<dbReference type="AlphaFoldDB" id="A0A9X1ADV2"/>
<keyword evidence="3 5" id="KW-1133">Transmembrane helix</keyword>
<dbReference type="Proteomes" id="UP001138921">
    <property type="component" value="Unassembled WGS sequence"/>
</dbReference>
<evidence type="ECO:0000256" key="3">
    <source>
        <dbReference type="ARBA" id="ARBA00022989"/>
    </source>
</evidence>
<comment type="caution">
    <text evidence="7">The sequence shown here is derived from an EMBL/GenBank/DDBJ whole genome shotgun (WGS) entry which is preliminary data.</text>
</comment>
<dbReference type="InterPro" id="IPR020846">
    <property type="entry name" value="MFS_dom"/>
</dbReference>
<dbReference type="Gene3D" id="1.20.1250.20">
    <property type="entry name" value="MFS general substrate transporter like domains"/>
    <property type="match status" value="2"/>
</dbReference>
<evidence type="ECO:0000256" key="4">
    <source>
        <dbReference type="ARBA" id="ARBA00023136"/>
    </source>
</evidence>
<feature type="transmembrane region" description="Helical" evidence="5">
    <location>
        <begin position="334"/>
        <end position="355"/>
    </location>
</feature>
<keyword evidence="8" id="KW-1185">Reference proteome</keyword>
<feature type="transmembrane region" description="Helical" evidence="5">
    <location>
        <begin position="50"/>
        <end position="69"/>
    </location>
</feature>
<evidence type="ECO:0000256" key="2">
    <source>
        <dbReference type="ARBA" id="ARBA00022692"/>
    </source>
</evidence>
<feature type="transmembrane region" description="Helical" evidence="5">
    <location>
        <begin position="361"/>
        <end position="382"/>
    </location>
</feature>
<dbReference type="InterPro" id="IPR011701">
    <property type="entry name" value="MFS"/>
</dbReference>
<keyword evidence="2 5" id="KW-0812">Transmembrane</keyword>
<proteinExistence type="predicted"/>
<feature type="domain" description="Major facilitator superfamily (MFS) profile" evidence="6">
    <location>
        <begin position="16"/>
        <end position="387"/>
    </location>
</feature>
<dbReference type="GO" id="GO:0022857">
    <property type="term" value="F:transmembrane transporter activity"/>
    <property type="evidence" value="ECO:0007669"/>
    <property type="project" value="InterPro"/>
</dbReference>
<evidence type="ECO:0000256" key="5">
    <source>
        <dbReference type="SAM" id="Phobius"/>
    </source>
</evidence>
<evidence type="ECO:0000256" key="1">
    <source>
        <dbReference type="ARBA" id="ARBA00004141"/>
    </source>
</evidence>
<protein>
    <submittedName>
        <fullName evidence="7">MFS transporter</fullName>
    </submittedName>
</protein>
<gene>
    <name evidence="7" type="ORF">J1C56_19250</name>
</gene>
<feature type="transmembrane region" description="Helical" evidence="5">
    <location>
        <begin position="210"/>
        <end position="231"/>
    </location>
</feature>
<dbReference type="EMBL" id="JAFLWW010000005">
    <property type="protein sequence ID" value="MBT1157736.1"/>
    <property type="molecule type" value="Genomic_DNA"/>
</dbReference>
<reference evidence="7" key="2">
    <citation type="submission" date="2021-03" db="EMBL/GenBank/DDBJ databases">
        <authorList>
            <person name="Artuso I."/>
            <person name="Turrini P."/>
            <person name="Pirolo M."/>
            <person name="Lugli G.A."/>
            <person name="Ventura M."/>
            <person name="Visca P."/>
        </authorList>
    </citation>
    <scope>NUCLEOTIDE SEQUENCE</scope>
    <source>
        <strain evidence="7">LMG 26462</strain>
    </source>
</reference>
<evidence type="ECO:0000313" key="8">
    <source>
        <dbReference type="Proteomes" id="UP001138921"/>
    </source>
</evidence>
<feature type="transmembrane region" description="Helical" evidence="5">
    <location>
        <begin position="171"/>
        <end position="190"/>
    </location>
</feature>
<dbReference type="Pfam" id="PF07690">
    <property type="entry name" value="MFS_1"/>
    <property type="match status" value="1"/>
</dbReference>
<evidence type="ECO:0000259" key="6">
    <source>
        <dbReference type="PROSITE" id="PS50850"/>
    </source>
</evidence>
<feature type="transmembrane region" description="Helical" evidence="5">
    <location>
        <begin position="105"/>
        <end position="124"/>
    </location>
</feature>
<name>A0A9X1ADV2_9HYPH</name>
<evidence type="ECO:0000313" key="7">
    <source>
        <dbReference type="EMBL" id="MBT1157736.1"/>
    </source>
</evidence>
<sequence length="397" mass="41176">MNAKDATPTSANAASARWAVAAAFFMNGFMTGSWAPQIPLLVTRLGISEFVLGLLILVFGIGALTAMPFSGYLMTKRGSRPVVIGFAWILVFALLLVALAPNVWLTALTMYIFGATAGAMDVAMNANAVAVEKRLSRAIMSSSHGFWSLGGFVGGGLGGIAIQQFGHLPHAMFVTVVAAAMTAFALRYLIEDKPVAHESRHFRMPRLAAIYLVGLMALFSMIPEGAVLDWAALYLKQELGADIATAGFAFAAFSGIMALMRFLGDGVRNRFGAVNTLRVSALVAAAGMLAAGLAPNPWIAIAAFAMCGLGVANMVPIAFSAAGNQPGVVPNIGMSVVTTMGYSGILVAPSAIGFVAGHTGFAPVFVTLSGLLVVVSVMAGLARHADFRAGTQTVPAE</sequence>
<dbReference type="InterPro" id="IPR051788">
    <property type="entry name" value="MFS_Transporter"/>
</dbReference>
<dbReference type="PANTHER" id="PTHR23514">
    <property type="entry name" value="BYPASS OF STOP CODON PROTEIN 6"/>
    <property type="match status" value="1"/>
</dbReference>
<feature type="transmembrane region" description="Helical" evidence="5">
    <location>
        <begin position="12"/>
        <end position="30"/>
    </location>
</feature>
<accession>A0A9X1ADV2</accession>
<feature type="transmembrane region" description="Helical" evidence="5">
    <location>
        <begin position="145"/>
        <end position="165"/>
    </location>
</feature>
<feature type="transmembrane region" description="Helical" evidence="5">
    <location>
        <begin position="243"/>
        <end position="263"/>
    </location>
</feature>
<feature type="transmembrane region" description="Helical" evidence="5">
    <location>
        <begin position="81"/>
        <end position="99"/>
    </location>
</feature>
<dbReference type="SUPFAM" id="SSF103473">
    <property type="entry name" value="MFS general substrate transporter"/>
    <property type="match status" value="1"/>
</dbReference>
<dbReference type="PROSITE" id="PS50850">
    <property type="entry name" value="MFS"/>
    <property type="match status" value="1"/>
</dbReference>
<organism evidence="7 8">
    <name type="scientific">Aminobacter anthyllidis</name>
    <dbReference type="NCBI Taxonomy" id="1035067"/>
    <lineage>
        <taxon>Bacteria</taxon>
        <taxon>Pseudomonadati</taxon>
        <taxon>Pseudomonadota</taxon>
        <taxon>Alphaproteobacteria</taxon>
        <taxon>Hyphomicrobiales</taxon>
        <taxon>Phyllobacteriaceae</taxon>
        <taxon>Aminobacter</taxon>
    </lineage>
</organism>
<dbReference type="RefSeq" id="WP_214391656.1">
    <property type="nucleotide sequence ID" value="NZ_JAFLWW010000005.1"/>
</dbReference>
<dbReference type="InterPro" id="IPR036259">
    <property type="entry name" value="MFS_trans_sf"/>
</dbReference>
<reference evidence="7" key="1">
    <citation type="journal article" date="2021" name="Microorganisms">
        <title>Phylogenomic Reconstruction and Metabolic Potential of the Genus Aminobacter.</title>
        <authorList>
            <person name="Artuso I."/>
            <person name="Turrini P."/>
            <person name="Pirolo M."/>
            <person name="Lugli G.A."/>
            <person name="Ventura M."/>
            <person name="Visca P."/>
        </authorList>
    </citation>
    <scope>NUCLEOTIDE SEQUENCE</scope>
    <source>
        <strain evidence="7">LMG 26462</strain>
    </source>
</reference>